<dbReference type="CDD" id="cd06339">
    <property type="entry name" value="PBP1_YraM_LppC_lipoprotein-like"/>
    <property type="match status" value="1"/>
</dbReference>
<keyword evidence="3" id="KW-0029">Amino-acid transport</keyword>
<evidence type="ECO:0000256" key="3">
    <source>
        <dbReference type="ARBA" id="ARBA00022970"/>
    </source>
</evidence>
<evidence type="ECO:0000313" key="6">
    <source>
        <dbReference type="Proteomes" id="UP000553193"/>
    </source>
</evidence>
<accession>A0A840A880</accession>
<dbReference type="PANTHER" id="PTHR30483:SF6">
    <property type="entry name" value="PERIPLASMIC BINDING PROTEIN OF ABC TRANSPORTER FOR NATURAL AMINO ACIDS"/>
    <property type="match status" value="1"/>
</dbReference>
<dbReference type="Pfam" id="PF13458">
    <property type="entry name" value="Peripla_BP_6"/>
    <property type="match status" value="1"/>
</dbReference>
<gene>
    <name evidence="5" type="ORF">GGQ83_000723</name>
</gene>
<dbReference type="GO" id="GO:0006865">
    <property type="term" value="P:amino acid transport"/>
    <property type="evidence" value="ECO:0007669"/>
    <property type="project" value="UniProtKB-KW"/>
</dbReference>
<comment type="similarity">
    <text evidence="1">Belongs to the leucine-binding protein family.</text>
</comment>
<evidence type="ECO:0000313" key="5">
    <source>
        <dbReference type="EMBL" id="MBB3897297.1"/>
    </source>
</evidence>
<protein>
    <submittedName>
        <fullName evidence="5">ABC-type branched-subunit amino acid transport system substrate-binding protein</fullName>
    </submittedName>
</protein>
<dbReference type="Gene3D" id="3.40.50.2300">
    <property type="match status" value="2"/>
</dbReference>
<dbReference type="RefSeq" id="WP_184382224.1">
    <property type="nucleotide sequence ID" value="NZ_JACIDJ010000001.1"/>
</dbReference>
<dbReference type="AlphaFoldDB" id="A0A840A880"/>
<dbReference type="InterPro" id="IPR028081">
    <property type="entry name" value="Leu-bd"/>
</dbReference>
<dbReference type="InterPro" id="IPR028082">
    <property type="entry name" value="Peripla_BP_I"/>
</dbReference>
<proteinExistence type="inferred from homology"/>
<reference evidence="5 6" key="1">
    <citation type="submission" date="2020-08" db="EMBL/GenBank/DDBJ databases">
        <title>Genomic Encyclopedia of Type Strains, Phase IV (KMG-IV): sequencing the most valuable type-strain genomes for metagenomic binning, comparative biology and taxonomic classification.</title>
        <authorList>
            <person name="Goeker M."/>
        </authorList>
    </citation>
    <scope>NUCLEOTIDE SEQUENCE [LARGE SCALE GENOMIC DNA]</scope>
    <source>
        <strain evidence="5 6">DSM 19979</strain>
    </source>
</reference>
<name>A0A840A880_9PROT</name>
<organism evidence="5 6">
    <name type="scientific">Roseococcus suduntuyensis</name>
    <dbReference type="NCBI Taxonomy" id="455361"/>
    <lineage>
        <taxon>Bacteria</taxon>
        <taxon>Pseudomonadati</taxon>
        <taxon>Pseudomonadota</taxon>
        <taxon>Alphaproteobacteria</taxon>
        <taxon>Acetobacterales</taxon>
        <taxon>Roseomonadaceae</taxon>
        <taxon>Roseococcus</taxon>
    </lineage>
</organism>
<dbReference type="InterPro" id="IPR051010">
    <property type="entry name" value="BCAA_transport"/>
</dbReference>
<evidence type="ECO:0000256" key="1">
    <source>
        <dbReference type="ARBA" id="ARBA00010062"/>
    </source>
</evidence>
<keyword evidence="6" id="KW-1185">Reference proteome</keyword>
<keyword evidence="3" id="KW-0813">Transport</keyword>
<dbReference type="SUPFAM" id="SSF53822">
    <property type="entry name" value="Periplasmic binding protein-like I"/>
    <property type="match status" value="1"/>
</dbReference>
<comment type="caution">
    <text evidence="5">The sequence shown here is derived from an EMBL/GenBank/DDBJ whole genome shotgun (WGS) entry which is preliminary data.</text>
</comment>
<sequence length="349" mass="35328">MSGPGPFAAPATPYAMPQAAPEPVRRVGLLLPLTGGNAALGQAMLNAGQLALFDQGDRRIEILPRDTRSTASGAAEAARDVESQGALAIAGPLTLGETAAVARAARVPVFAFTSDEAQAGGQVWVLGITPTQQVRRVMSAANEQGAQRFGLLAPNDAFGQRLATAMREAARQAGWPAPVIQLVPQRSSEFAAQAEALRAADVQAVLVAFAGAGARTAAQALAEGGSRPLILGTILWAAEPNLGDEPALAGALFPGSDPSGRNRFDQQFEAAFEARASRLAGPAYDAVALAARTAREGAPPVGSAFLGADGPIQLDAGGVTRRGLAVFALQPGGTPRLVSPAPVPGGAGS</sequence>
<evidence type="ECO:0000259" key="4">
    <source>
        <dbReference type="Pfam" id="PF13458"/>
    </source>
</evidence>
<keyword evidence="2" id="KW-0732">Signal</keyword>
<feature type="domain" description="Leucine-binding protein" evidence="4">
    <location>
        <begin position="26"/>
        <end position="296"/>
    </location>
</feature>
<dbReference type="Proteomes" id="UP000553193">
    <property type="component" value="Unassembled WGS sequence"/>
</dbReference>
<dbReference type="EMBL" id="JACIDJ010000001">
    <property type="protein sequence ID" value="MBB3897297.1"/>
    <property type="molecule type" value="Genomic_DNA"/>
</dbReference>
<dbReference type="PANTHER" id="PTHR30483">
    <property type="entry name" value="LEUCINE-SPECIFIC-BINDING PROTEIN"/>
    <property type="match status" value="1"/>
</dbReference>
<evidence type="ECO:0000256" key="2">
    <source>
        <dbReference type="ARBA" id="ARBA00022729"/>
    </source>
</evidence>